<protein>
    <submittedName>
        <fullName evidence="2">Uncharacterized protein</fullName>
    </submittedName>
</protein>
<accession>A0A8H5IE06</accession>
<evidence type="ECO:0000313" key="2">
    <source>
        <dbReference type="EMBL" id="KAF5534125.1"/>
    </source>
</evidence>
<dbReference type="AlphaFoldDB" id="A0A8H5IE06"/>
<keyword evidence="3" id="KW-1185">Reference proteome</keyword>
<name>A0A8H5IE06_9HYPO</name>
<evidence type="ECO:0000313" key="3">
    <source>
        <dbReference type="Proteomes" id="UP000522262"/>
    </source>
</evidence>
<reference evidence="2 3" key="1">
    <citation type="submission" date="2020-05" db="EMBL/GenBank/DDBJ databases">
        <title>Identification and distribution of gene clusters putatively required for synthesis of sphingolipid metabolism inhibitors in phylogenetically diverse species of the filamentous fungus Fusarium.</title>
        <authorList>
            <person name="Kim H.-S."/>
            <person name="Busman M."/>
            <person name="Brown D.W."/>
            <person name="Divon H."/>
            <person name="Uhlig S."/>
            <person name="Proctor R.H."/>
        </authorList>
    </citation>
    <scope>NUCLEOTIDE SEQUENCE [LARGE SCALE GENOMIC DNA]</scope>
    <source>
        <strain evidence="2 3">NRRL 53147</strain>
    </source>
</reference>
<feature type="compositionally biased region" description="Low complexity" evidence="1">
    <location>
        <begin position="39"/>
        <end position="55"/>
    </location>
</feature>
<evidence type="ECO:0000256" key="1">
    <source>
        <dbReference type="SAM" id="MobiDB-lite"/>
    </source>
</evidence>
<dbReference type="Proteomes" id="UP000522262">
    <property type="component" value="Unassembled WGS sequence"/>
</dbReference>
<comment type="caution">
    <text evidence="2">The sequence shown here is derived from an EMBL/GenBank/DDBJ whole genome shotgun (WGS) entry which is preliminary data.</text>
</comment>
<organism evidence="2 3">
    <name type="scientific">Fusarium mexicanum</name>
    <dbReference type="NCBI Taxonomy" id="751941"/>
    <lineage>
        <taxon>Eukaryota</taxon>
        <taxon>Fungi</taxon>
        <taxon>Dikarya</taxon>
        <taxon>Ascomycota</taxon>
        <taxon>Pezizomycotina</taxon>
        <taxon>Sordariomycetes</taxon>
        <taxon>Hypocreomycetidae</taxon>
        <taxon>Hypocreales</taxon>
        <taxon>Nectriaceae</taxon>
        <taxon>Fusarium</taxon>
        <taxon>Fusarium fujikuroi species complex</taxon>
    </lineage>
</organism>
<feature type="region of interest" description="Disordered" evidence="1">
    <location>
        <begin position="1"/>
        <end position="73"/>
    </location>
</feature>
<dbReference type="EMBL" id="JAAOAM010000311">
    <property type="protein sequence ID" value="KAF5534125.1"/>
    <property type="molecule type" value="Genomic_DNA"/>
</dbReference>
<sequence length="73" mass="7956">MSGRIKPWQRKALEAGRTPLPEAPGLRPWLRNYADLDTSSPDEFSEGSSSGSPSGHEVRGSNPQEEPQPPSQL</sequence>
<proteinExistence type="predicted"/>
<gene>
    <name evidence="2" type="ORF">FMEXI_11471</name>
</gene>